<name>A0ABR1NTS7_DIAER</name>
<reference evidence="4 5" key="1">
    <citation type="submission" date="2024-02" db="EMBL/GenBank/DDBJ databases">
        <title>De novo assembly and annotation of 12 fungi associated with fruit tree decline syndrome in Ontario, Canada.</title>
        <authorList>
            <person name="Sulman M."/>
            <person name="Ellouze W."/>
            <person name="Ilyukhin E."/>
        </authorList>
    </citation>
    <scope>NUCLEOTIDE SEQUENCE [LARGE SCALE GENOMIC DNA]</scope>
    <source>
        <strain evidence="4 5">M169</strain>
    </source>
</reference>
<keyword evidence="1" id="KW-0808">Transferase</keyword>
<evidence type="ECO:0000259" key="3">
    <source>
        <dbReference type="Pfam" id="PF06722"/>
    </source>
</evidence>
<organism evidence="4 5">
    <name type="scientific">Diaporthe eres</name>
    <name type="common">Phomopsis oblonga</name>
    <dbReference type="NCBI Taxonomy" id="83184"/>
    <lineage>
        <taxon>Eukaryota</taxon>
        <taxon>Fungi</taxon>
        <taxon>Dikarya</taxon>
        <taxon>Ascomycota</taxon>
        <taxon>Pezizomycotina</taxon>
        <taxon>Sordariomycetes</taxon>
        <taxon>Sordariomycetidae</taxon>
        <taxon>Diaporthales</taxon>
        <taxon>Diaporthaceae</taxon>
        <taxon>Diaporthe</taxon>
        <taxon>Diaporthe eres species complex</taxon>
    </lineage>
</organism>
<gene>
    <name evidence="4" type="ORF">SLS63_011532</name>
</gene>
<dbReference type="Pfam" id="PF06722">
    <property type="entry name" value="EryCIII-like_C"/>
    <property type="match status" value="1"/>
</dbReference>
<feature type="domain" description="Erythromycin biosynthesis protein CIII-like C-terminal" evidence="3">
    <location>
        <begin position="146"/>
        <end position="265"/>
    </location>
</feature>
<protein>
    <recommendedName>
        <fullName evidence="3">Erythromycin biosynthesis protein CIII-like C-terminal domain-containing protein</fullName>
    </recommendedName>
</protein>
<dbReference type="PANTHER" id="PTHR48050:SF27">
    <property type="entry name" value="GLUCOSYLTRANSFERASE, PUTATIVE (AFU_ORTHOLOGUE AFUA_7G04880)-RELATED"/>
    <property type="match status" value="1"/>
</dbReference>
<dbReference type="EMBL" id="JAKNSF020000111">
    <property type="protein sequence ID" value="KAK7714937.1"/>
    <property type="molecule type" value="Genomic_DNA"/>
</dbReference>
<dbReference type="CDD" id="cd03784">
    <property type="entry name" value="GT1_Gtf-like"/>
    <property type="match status" value="1"/>
</dbReference>
<dbReference type="InterPro" id="IPR050426">
    <property type="entry name" value="Glycosyltransferase_28"/>
</dbReference>
<sequence>MPWSSTRFFRHPLANIKDSQQINEATRQTLNWVSFAFVEWMTWQGIGDLVNDWRRTLDLEPVSFTEGPLLAEKLRIPTTYCWSPALIPTPVDWPDFIDVCGFFFREEPQYAPPPELAKFLDEGPPPIYVGFGSIVIDDPERLTEMILGAAEAIGARLIVSRGWSKLGASRHSNDRVIFIDDCPHEWLFKHVAAVVHHGGAGTAACGLRFAKPTFIVPFFGDQFFWGEMVARAGAGPNAIRHKDLNLENLTEALNYCMSPEASRAALAISDKMKGDSGVKAAARSFHRHLPAERMQCQLADDKAATWAYFSRGKQMLLSDFAVEILARNLKIDKKKLKQHVPNTILIENTRWDPITGTASAVVGAYAGMAGSAPKDLGSDAVPTEPGQPTPARAAQAAVPHGNGDRNSGRGCMSTSGIVALGVASGVGSFFHNFAKGSLIDMPLAFTEGMRNAPRLYGGKVADHGPVTDWKSGLVVSGKNLGNGIGQGFAGVVQEPVRGAQQGGAVGAIKGIGRGLLGLGTGVSAAAMGIVAYPGWGIYQSINRSLHTKTRDRIVAARKAEADDVIGRMKDPDVERRVLDRFDAFFQQGS</sequence>
<dbReference type="SUPFAM" id="SSF53756">
    <property type="entry name" value="UDP-Glycosyltransferase/glycogen phosphorylase"/>
    <property type="match status" value="1"/>
</dbReference>
<feature type="region of interest" description="Disordered" evidence="2">
    <location>
        <begin position="375"/>
        <end position="409"/>
    </location>
</feature>
<dbReference type="Proteomes" id="UP001430848">
    <property type="component" value="Unassembled WGS sequence"/>
</dbReference>
<evidence type="ECO:0000256" key="2">
    <source>
        <dbReference type="SAM" id="MobiDB-lite"/>
    </source>
</evidence>
<proteinExistence type="predicted"/>
<dbReference type="Gene3D" id="3.40.50.2000">
    <property type="entry name" value="Glycogen Phosphorylase B"/>
    <property type="match status" value="2"/>
</dbReference>
<evidence type="ECO:0000313" key="4">
    <source>
        <dbReference type="EMBL" id="KAK7714937.1"/>
    </source>
</evidence>
<evidence type="ECO:0000313" key="5">
    <source>
        <dbReference type="Proteomes" id="UP001430848"/>
    </source>
</evidence>
<accession>A0ABR1NTS7</accession>
<comment type="caution">
    <text evidence="4">The sequence shown here is derived from an EMBL/GenBank/DDBJ whole genome shotgun (WGS) entry which is preliminary data.</text>
</comment>
<dbReference type="InterPro" id="IPR010610">
    <property type="entry name" value="EryCIII-like_C"/>
</dbReference>
<evidence type="ECO:0000256" key="1">
    <source>
        <dbReference type="ARBA" id="ARBA00022679"/>
    </source>
</evidence>
<dbReference type="InterPro" id="IPR002213">
    <property type="entry name" value="UDP_glucos_trans"/>
</dbReference>
<dbReference type="PANTHER" id="PTHR48050">
    <property type="entry name" value="STEROL 3-BETA-GLUCOSYLTRANSFERASE"/>
    <property type="match status" value="1"/>
</dbReference>
<keyword evidence="5" id="KW-1185">Reference proteome</keyword>